<feature type="domain" description="ComEC/Rec2-related protein" evidence="7">
    <location>
        <begin position="179"/>
        <end position="445"/>
    </location>
</feature>
<evidence type="ECO:0000256" key="6">
    <source>
        <dbReference type="SAM" id="Phobius"/>
    </source>
</evidence>
<feature type="transmembrane region" description="Helical" evidence="6">
    <location>
        <begin position="428"/>
        <end position="448"/>
    </location>
</feature>
<reference evidence="9" key="1">
    <citation type="journal article" date="2013" name="Proc. Natl. Acad. Sci. U.S.A.">
        <title>Improving the coverage of the cyanobacterial phylum using diversity-driven genome sequencing.</title>
        <authorList>
            <person name="Shih P.M."/>
            <person name="Wu D."/>
            <person name="Latifi A."/>
            <person name="Axen S.D."/>
            <person name="Fewer D.P."/>
            <person name="Talla E."/>
            <person name="Calteau A."/>
            <person name="Cai F."/>
            <person name="Tandeau de Marsac N."/>
            <person name="Rippka R."/>
            <person name="Herdman M."/>
            <person name="Sivonen K."/>
            <person name="Coursin T."/>
            <person name="Laurent T."/>
            <person name="Goodwin L."/>
            <person name="Nolan M."/>
            <person name="Davenport K.W."/>
            <person name="Han C.S."/>
            <person name="Rubin E.M."/>
            <person name="Eisen J.A."/>
            <person name="Woyke T."/>
            <person name="Gugger M."/>
            <person name="Kerfeld C.A."/>
        </authorList>
    </citation>
    <scope>NUCLEOTIDE SEQUENCE [LARGE SCALE GENOMIC DNA]</scope>
    <source>
        <strain evidence="9">ATCC 27147 / PCC 6307</strain>
    </source>
</reference>
<dbReference type="InterPro" id="IPR052159">
    <property type="entry name" value="Competence_DNA_uptake"/>
</dbReference>
<dbReference type="KEGG" id="cgc:Cyagr_1366"/>
<feature type="transmembrane region" description="Helical" evidence="6">
    <location>
        <begin position="454"/>
        <end position="471"/>
    </location>
</feature>
<sequence>MLRSPLLPLLLLLVVLVQAQLRPLQPGPADPLRLLAGGDGPQPVILHGRLLADPVAAGPAAATAGPGPCRVLLQTAGGRSELGFTACPALREGWGVRVSGLLRRPRPAPHPLLAGPAERLARQGAWTRLAVERLEVLRRPATPIADLRRCIAERFVAAAGPERGGLLAALVLGSAVVPLPAELRADFRAAGLSHALAASGFHLTVLLGAVLAIGRGLGRWARLALGAGAMVVFLLLAGPQPSVIRAVLMGAIALVLLESGRRGRPLGILGLSLAGMLLLRPAWLHDVGFQLSAAATAGLVLTARPLEQALAGTPPGGPAGGSPGAAGWWRRWLAPALAVPVAASLWTLPLQLLHFGVVPLYAVPANLLAAPLLTPLTLGAMALAAVAVLVPPLLAPVLVPLGWLAQLLLLLAHGVAGLPLAQWQSGRPLPLLVLLFTLALLGLVLPGTGRRQRLLAAGLGLGVLVVHLVLLGGDQLLLLHQGEGGPPRDLLLARHRGRAALVSTRADGFSCRQAGQLAQALGVAHFDWTLLLDPVAGDDPACWSRQAGRVLAYGGGAAPLAAGQRLASRGLAVEALAMDSHALRLQLGRHRWLLLPDRQALTTWRLDRPAAGEGVWLGVRPRPAEQRALREHGPPQVWLSGPVPAGAPLPRGWRASGASGALTAP</sequence>
<feature type="transmembrane region" description="Helical" evidence="6">
    <location>
        <begin position="192"/>
        <end position="213"/>
    </location>
</feature>
<evidence type="ECO:0000256" key="1">
    <source>
        <dbReference type="ARBA" id="ARBA00004651"/>
    </source>
</evidence>
<evidence type="ECO:0000256" key="3">
    <source>
        <dbReference type="ARBA" id="ARBA00022692"/>
    </source>
</evidence>
<organism evidence="8 9">
    <name type="scientific">Cyanobium gracile (strain ATCC 27147 / PCC 6307)</name>
    <dbReference type="NCBI Taxonomy" id="292564"/>
    <lineage>
        <taxon>Bacteria</taxon>
        <taxon>Bacillati</taxon>
        <taxon>Cyanobacteriota</taxon>
        <taxon>Cyanophyceae</taxon>
        <taxon>Synechococcales</taxon>
        <taxon>Prochlorococcaceae</taxon>
        <taxon>Cyanobium</taxon>
    </lineage>
</organism>
<dbReference type="Proteomes" id="UP000010388">
    <property type="component" value="Chromosome"/>
</dbReference>
<protein>
    <submittedName>
        <fullName evidence="8">ComEC/Rec2-related protein</fullName>
    </submittedName>
</protein>
<dbReference type="STRING" id="292564.Cyagr_1366"/>
<keyword evidence="4 6" id="KW-1133">Transmembrane helix</keyword>
<dbReference type="HOGENOM" id="CLU_010363_8_0_3"/>
<evidence type="ECO:0000256" key="5">
    <source>
        <dbReference type="ARBA" id="ARBA00023136"/>
    </source>
</evidence>
<gene>
    <name evidence="8" type="ordered locus">Cyagr_1366</name>
</gene>
<feature type="transmembrane region" description="Helical" evidence="6">
    <location>
        <begin position="332"/>
        <end position="353"/>
    </location>
</feature>
<dbReference type="EMBL" id="CP003495">
    <property type="protein sequence ID" value="AFY28537.1"/>
    <property type="molecule type" value="Genomic_DNA"/>
</dbReference>
<feature type="transmembrane region" description="Helical" evidence="6">
    <location>
        <begin position="401"/>
        <end position="421"/>
    </location>
</feature>
<evidence type="ECO:0000313" key="9">
    <source>
        <dbReference type="Proteomes" id="UP000010388"/>
    </source>
</evidence>
<keyword evidence="3 6" id="KW-0812">Transmembrane</keyword>
<name>K9P560_CYAGP</name>
<dbReference type="PANTHER" id="PTHR30619">
    <property type="entry name" value="DNA INTERNALIZATION/COMPETENCE PROTEIN COMEC/REC2"/>
    <property type="match status" value="1"/>
</dbReference>
<evidence type="ECO:0000313" key="8">
    <source>
        <dbReference type="EMBL" id="AFY28537.1"/>
    </source>
</evidence>
<evidence type="ECO:0000259" key="7">
    <source>
        <dbReference type="Pfam" id="PF03772"/>
    </source>
</evidence>
<dbReference type="eggNOG" id="COG0658">
    <property type="taxonomic scope" value="Bacteria"/>
</dbReference>
<comment type="subcellular location">
    <subcellularLocation>
        <location evidence="1">Cell membrane</location>
        <topology evidence="1">Multi-pass membrane protein</topology>
    </subcellularLocation>
</comment>
<feature type="transmembrane region" description="Helical" evidence="6">
    <location>
        <begin position="243"/>
        <end position="259"/>
    </location>
</feature>
<dbReference type="NCBIfam" id="TIGR00360">
    <property type="entry name" value="ComEC_N-term"/>
    <property type="match status" value="1"/>
</dbReference>
<dbReference type="GO" id="GO:0005886">
    <property type="term" value="C:plasma membrane"/>
    <property type="evidence" value="ECO:0007669"/>
    <property type="project" value="UniProtKB-SubCell"/>
</dbReference>
<dbReference type="InterPro" id="IPR004477">
    <property type="entry name" value="ComEC_N"/>
</dbReference>
<dbReference type="OrthoDB" id="9761531at2"/>
<feature type="transmembrane region" description="Helical" evidence="6">
    <location>
        <begin position="220"/>
        <end position="237"/>
    </location>
</feature>
<dbReference type="RefSeq" id="WP_015108990.1">
    <property type="nucleotide sequence ID" value="NC_019675.1"/>
</dbReference>
<proteinExistence type="predicted"/>
<dbReference type="PATRIC" id="fig|292564.3.peg.1299"/>
<keyword evidence="5 6" id="KW-0472">Membrane</keyword>
<evidence type="ECO:0000256" key="4">
    <source>
        <dbReference type="ARBA" id="ARBA00022989"/>
    </source>
</evidence>
<dbReference type="PANTHER" id="PTHR30619:SF1">
    <property type="entry name" value="RECOMBINATION PROTEIN 2"/>
    <property type="match status" value="1"/>
</dbReference>
<feature type="transmembrane region" description="Helical" evidence="6">
    <location>
        <begin position="365"/>
        <end position="389"/>
    </location>
</feature>
<accession>K9P560</accession>
<keyword evidence="2" id="KW-1003">Cell membrane</keyword>
<dbReference type="Pfam" id="PF03772">
    <property type="entry name" value="Competence"/>
    <property type="match status" value="1"/>
</dbReference>
<evidence type="ECO:0000256" key="2">
    <source>
        <dbReference type="ARBA" id="ARBA00022475"/>
    </source>
</evidence>
<dbReference type="AlphaFoldDB" id="K9P560"/>